<evidence type="ECO:0000313" key="2">
    <source>
        <dbReference type="EMBL" id="QDU37348.1"/>
    </source>
</evidence>
<accession>A0A517Z4D7</accession>
<dbReference type="AlphaFoldDB" id="A0A517Z4D7"/>
<evidence type="ECO:0000313" key="3">
    <source>
        <dbReference type="Proteomes" id="UP000320496"/>
    </source>
</evidence>
<name>A0A517Z4D7_9PLAN</name>
<keyword evidence="1" id="KW-0472">Membrane</keyword>
<reference evidence="2 3" key="1">
    <citation type="submission" date="2019-02" db="EMBL/GenBank/DDBJ databases">
        <title>Deep-cultivation of Planctomycetes and their phenomic and genomic characterization uncovers novel biology.</title>
        <authorList>
            <person name="Wiegand S."/>
            <person name="Jogler M."/>
            <person name="Boedeker C."/>
            <person name="Pinto D."/>
            <person name="Vollmers J."/>
            <person name="Rivas-Marin E."/>
            <person name="Kohn T."/>
            <person name="Peeters S.H."/>
            <person name="Heuer A."/>
            <person name="Rast P."/>
            <person name="Oberbeckmann S."/>
            <person name="Bunk B."/>
            <person name="Jeske O."/>
            <person name="Meyerdierks A."/>
            <person name="Storesund J.E."/>
            <person name="Kallscheuer N."/>
            <person name="Luecker S."/>
            <person name="Lage O.M."/>
            <person name="Pohl T."/>
            <person name="Merkel B.J."/>
            <person name="Hornburger P."/>
            <person name="Mueller R.-W."/>
            <person name="Bruemmer F."/>
            <person name="Labrenz M."/>
            <person name="Spormann A.M."/>
            <person name="Op den Camp H."/>
            <person name="Overmann J."/>
            <person name="Amann R."/>
            <person name="Jetten M.S.M."/>
            <person name="Mascher T."/>
            <person name="Medema M.H."/>
            <person name="Devos D.P."/>
            <person name="Kaster A.-K."/>
            <person name="Ovreas L."/>
            <person name="Rohde M."/>
            <person name="Galperin M.Y."/>
            <person name="Jogler C."/>
        </authorList>
    </citation>
    <scope>NUCLEOTIDE SEQUENCE [LARGE SCALE GENOMIC DNA]</scope>
    <source>
        <strain evidence="2 3">Mal4</strain>
    </source>
</reference>
<dbReference type="Proteomes" id="UP000320496">
    <property type="component" value="Chromosome"/>
</dbReference>
<sequence length="96" mass="10802">MREHLDPEVAKRCRTITYISAVVFPLIIFAGFEAAAPVSAIHWVGRGILVLFTLYAEPAIYLTMALIYRLPFVVSLAIALAPVVLVGWSWIVRWLF</sequence>
<protein>
    <submittedName>
        <fullName evidence="2">Uncharacterized protein</fullName>
    </submittedName>
</protein>
<keyword evidence="1" id="KW-1133">Transmembrane helix</keyword>
<feature type="transmembrane region" description="Helical" evidence="1">
    <location>
        <begin position="48"/>
        <end position="68"/>
    </location>
</feature>
<dbReference type="RefSeq" id="WP_145368124.1">
    <property type="nucleotide sequence ID" value="NZ_CP036275.1"/>
</dbReference>
<dbReference type="EMBL" id="CP036275">
    <property type="protein sequence ID" value="QDU37348.1"/>
    <property type="molecule type" value="Genomic_DNA"/>
</dbReference>
<feature type="transmembrane region" description="Helical" evidence="1">
    <location>
        <begin position="74"/>
        <end position="95"/>
    </location>
</feature>
<gene>
    <name evidence="2" type="ORF">Mal4_16590</name>
</gene>
<keyword evidence="3" id="KW-1185">Reference proteome</keyword>
<organism evidence="2 3">
    <name type="scientific">Maioricimonas rarisocia</name>
    <dbReference type="NCBI Taxonomy" id="2528026"/>
    <lineage>
        <taxon>Bacteria</taxon>
        <taxon>Pseudomonadati</taxon>
        <taxon>Planctomycetota</taxon>
        <taxon>Planctomycetia</taxon>
        <taxon>Planctomycetales</taxon>
        <taxon>Planctomycetaceae</taxon>
        <taxon>Maioricimonas</taxon>
    </lineage>
</organism>
<evidence type="ECO:0000256" key="1">
    <source>
        <dbReference type="SAM" id="Phobius"/>
    </source>
</evidence>
<dbReference type="KEGG" id="mri:Mal4_16590"/>
<proteinExistence type="predicted"/>
<feature type="transmembrane region" description="Helical" evidence="1">
    <location>
        <begin position="15"/>
        <end position="36"/>
    </location>
</feature>
<keyword evidence="1" id="KW-0812">Transmembrane</keyword>